<gene>
    <name evidence="2" type="ORF">LY90DRAFT_506346</name>
</gene>
<name>A0A1Y2DFN1_9FUNG</name>
<dbReference type="EMBL" id="MCOG01000068">
    <property type="protein sequence ID" value="ORY57946.1"/>
    <property type="molecule type" value="Genomic_DNA"/>
</dbReference>
<accession>A0A1Y2DFN1</accession>
<evidence type="ECO:0000313" key="3">
    <source>
        <dbReference type="Proteomes" id="UP000193920"/>
    </source>
</evidence>
<evidence type="ECO:0000256" key="1">
    <source>
        <dbReference type="SAM" id="SignalP"/>
    </source>
</evidence>
<evidence type="ECO:0000313" key="2">
    <source>
        <dbReference type="EMBL" id="ORY57946.1"/>
    </source>
</evidence>
<feature type="signal peptide" evidence="1">
    <location>
        <begin position="1"/>
        <end position="21"/>
    </location>
</feature>
<proteinExistence type="predicted"/>
<comment type="caution">
    <text evidence="2">The sequence shown here is derived from an EMBL/GenBank/DDBJ whole genome shotgun (WGS) entry which is preliminary data.</text>
</comment>
<dbReference type="Proteomes" id="UP000193920">
    <property type="component" value="Unassembled WGS sequence"/>
</dbReference>
<protein>
    <submittedName>
        <fullName evidence="2">Uncharacterized protein</fullName>
    </submittedName>
</protein>
<dbReference type="AlphaFoldDB" id="A0A1Y2DFN1"/>
<feature type="chain" id="PRO_5012960219" evidence="1">
    <location>
        <begin position="22"/>
        <end position="142"/>
    </location>
</feature>
<reference evidence="2 3" key="1">
    <citation type="submission" date="2016-08" db="EMBL/GenBank/DDBJ databases">
        <title>A Parts List for Fungal Cellulosomes Revealed by Comparative Genomics.</title>
        <authorList>
            <consortium name="DOE Joint Genome Institute"/>
            <person name="Haitjema C.H."/>
            <person name="Gilmore S.P."/>
            <person name="Henske J.K."/>
            <person name="Solomon K.V."/>
            <person name="De Groot R."/>
            <person name="Kuo A."/>
            <person name="Mondo S.J."/>
            <person name="Salamov A.A."/>
            <person name="Labutti K."/>
            <person name="Zhao Z."/>
            <person name="Chiniquy J."/>
            <person name="Barry K."/>
            <person name="Brewer H.M."/>
            <person name="Purvine S.O."/>
            <person name="Wright A.T."/>
            <person name="Boxma B."/>
            <person name="Van Alen T."/>
            <person name="Hackstein J.H."/>
            <person name="Baker S.E."/>
            <person name="Grigoriev I.V."/>
            <person name="O'Malley M.A."/>
        </authorList>
    </citation>
    <scope>NUCLEOTIDE SEQUENCE [LARGE SCALE GENOMIC DNA]</scope>
    <source>
        <strain evidence="2 3">G1</strain>
    </source>
</reference>
<organism evidence="2 3">
    <name type="scientific">Neocallimastix californiae</name>
    <dbReference type="NCBI Taxonomy" id="1754190"/>
    <lineage>
        <taxon>Eukaryota</taxon>
        <taxon>Fungi</taxon>
        <taxon>Fungi incertae sedis</taxon>
        <taxon>Chytridiomycota</taxon>
        <taxon>Chytridiomycota incertae sedis</taxon>
        <taxon>Neocallimastigomycetes</taxon>
        <taxon>Neocallimastigales</taxon>
        <taxon>Neocallimastigaceae</taxon>
        <taxon>Neocallimastix</taxon>
    </lineage>
</organism>
<keyword evidence="3" id="KW-1185">Reference proteome</keyword>
<sequence>MKFKIITYLLLLCLICKLVYGDEKNIYCNAQKHNDLFFDHYNIHIRSNTNNGRKSGLYNCEYNTINLLRCEIDIPWALDDYVLFNINAREGSTYHNTLLHDCDCSHKVPNLIVYQRRNGGNVERAEGGKIIDLRRNQSLSHY</sequence>
<keyword evidence="1" id="KW-0732">Signal</keyword>